<evidence type="ECO:0000259" key="2">
    <source>
        <dbReference type="Pfam" id="PF13847"/>
    </source>
</evidence>
<keyword evidence="1" id="KW-0812">Transmembrane</keyword>
<dbReference type="Proteomes" id="UP000241762">
    <property type="component" value="Chromosome"/>
</dbReference>
<protein>
    <submittedName>
        <fullName evidence="3">O-methyltransferase I</fullName>
    </submittedName>
</protein>
<dbReference type="RefSeq" id="WP_106874022.1">
    <property type="nucleotide sequence ID" value="NZ_CP027845.1"/>
</dbReference>
<feature type="transmembrane region" description="Helical" evidence="1">
    <location>
        <begin position="6"/>
        <end position="23"/>
    </location>
</feature>
<dbReference type="InterPro" id="IPR025714">
    <property type="entry name" value="Methyltranfer_dom"/>
</dbReference>
<proteinExistence type="predicted"/>
<keyword evidence="3" id="KW-0808">Transferase</keyword>
<dbReference type="CDD" id="cd02440">
    <property type="entry name" value="AdoMet_MTases"/>
    <property type="match status" value="1"/>
</dbReference>
<dbReference type="GO" id="GO:0032259">
    <property type="term" value="P:methylation"/>
    <property type="evidence" value="ECO:0007669"/>
    <property type="project" value="UniProtKB-KW"/>
</dbReference>
<accession>A0A2P1P7A9</accession>
<keyword evidence="3" id="KW-0489">Methyltransferase</keyword>
<keyword evidence="4" id="KW-1185">Reference proteome</keyword>
<evidence type="ECO:0000313" key="4">
    <source>
        <dbReference type="Proteomes" id="UP000241762"/>
    </source>
</evidence>
<dbReference type="Pfam" id="PF13847">
    <property type="entry name" value="Methyltransf_31"/>
    <property type="match status" value="1"/>
</dbReference>
<dbReference type="GO" id="GO:0008168">
    <property type="term" value="F:methyltransferase activity"/>
    <property type="evidence" value="ECO:0007669"/>
    <property type="project" value="UniProtKB-KW"/>
</dbReference>
<reference evidence="3 4" key="1">
    <citation type="submission" date="2018-03" db="EMBL/GenBank/DDBJ databases">
        <title>A gene transfer event suggests a long-term partnership between eustigmatophyte algae and a novel lineage of endosymbiotic bacteria.</title>
        <authorList>
            <person name="Yurchenko T."/>
            <person name="Sevcikova T."/>
            <person name="Pribyl P."/>
            <person name="El Karkouri K."/>
            <person name="Klimes V."/>
            <person name="Amaral R."/>
            <person name="Zbrankova V."/>
            <person name="Kim E."/>
            <person name="Raoult D."/>
            <person name="Santos L.M.A."/>
            <person name="Elias M."/>
        </authorList>
    </citation>
    <scope>NUCLEOTIDE SEQUENCE [LARGE SCALE GENOMIC DNA]</scope>
    <source>
        <strain evidence="3">CCALA 838</strain>
    </source>
</reference>
<dbReference type="InterPro" id="IPR029063">
    <property type="entry name" value="SAM-dependent_MTases_sf"/>
</dbReference>
<evidence type="ECO:0000313" key="3">
    <source>
        <dbReference type="EMBL" id="AVP87150.1"/>
    </source>
</evidence>
<dbReference type="EMBL" id="CP027845">
    <property type="protein sequence ID" value="AVP87150.1"/>
    <property type="molecule type" value="Genomic_DNA"/>
</dbReference>
<evidence type="ECO:0000256" key="1">
    <source>
        <dbReference type="SAM" id="Phobius"/>
    </source>
</evidence>
<dbReference type="KEGG" id="ptc:phytr_1920"/>
<dbReference type="OrthoDB" id="5354021at2"/>
<keyword evidence="1" id="KW-1133">Transmembrane helix</keyword>
<name>A0A2P1P7A9_9RICK</name>
<feature type="domain" description="Methyltransferase" evidence="2">
    <location>
        <begin position="59"/>
        <end position="165"/>
    </location>
</feature>
<gene>
    <name evidence="3" type="ORF">phytr_1920</name>
</gene>
<sequence length="263" mass="30839">MNKRTFIIFLIFCVSLYFIFKFTQHKTYKQIFFKHKENVSQKWANYLDIYEFYLPPYINQNASILEIGVQNGGHLQILSKYLKNAKIYGLDIDQNVCKLDLGKDIQTFCFNATEEELINKNMPNLNFDVIIDDGSHQSPDVIKTFQIMFYKLKPGGTYIIEDMHASYWKEFQGGYQKPYTQIEYFKSLIDILNSYHINANNSAETKNTEFYDSLSDIEKEFLRWTQSITFYDSVAVVKKLTKPRSGPYGSVFVGKIQPIKPLF</sequence>
<keyword evidence="1" id="KW-0472">Membrane</keyword>
<dbReference type="AlphaFoldDB" id="A0A2P1P7A9"/>
<dbReference type="Gene3D" id="3.40.50.150">
    <property type="entry name" value="Vaccinia Virus protein VP39"/>
    <property type="match status" value="1"/>
</dbReference>
<organism evidence="3 4">
    <name type="scientific">Candidatus Phycorickettsia trachydisci</name>
    <dbReference type="NCBI Taxonomy" id="2115978"/>
    <lineage>
        <taxon>Bacteria</taxon>
        <taxon>Pseudomonadati</taxon>
        <taxon>Pseudomonadota</taxon>
        <taxon>Alphaproteobacteria</taxon>
        <taxon>Rickettsiales</taxon>
        <taxon>Rickettsiaceae</taxon>
        <taxon>Candidatus Phycorickettsia</taxon>
    </lineage>
</organism>
<dbReference type="SUPFAM" id="SSF53335">
    <property type="entry name" value="S-adenosyl-L-methionine-dependent methyltransferases"/>
    <property type="match status" value="1"/>
</dbReference>